<evidence type="ECO:0000313" key="5">
    <source>
        <dbReference type="EMBL" id="PVX30514.1"/>
    </source>
</evidence>
<name>A0A2U0SGT8_9SPHN</name>
<dbReference type="AlphaFoldDB" id="A0A2U0SGT8"/>
<protein>
    <recommendedName>
        <fullName evidence="1">Acid phosphatase</fullName>
        <ecNumber evidence="1">3.1.3.2</ecNumber>
    </recommendedName>
</protein>
<feature type="region of interest" description="Disordered" evidence="2">
    <location>
        <begin position="227"/>
        <end position="251"/>
    </location>
</feature>
<dbReference type="EMBL" id="QENQ01000001">
    <property type="protein sequence ID" value="PVX30514.1"/>
    <property type="molecule type" value="Genomic_DNA"/>
</dbReference>
<dbReference type="RefSeq" id="WP_116469925.1">
    <property type="nucleotide sequence ID" value="NZ_QENQ01000001.1"/>
</dbReference>
<gene>
    <name evidence="5" type="ORF">DD559_15140</name>
</gene>
<reference evidence="5 6" key="1">
    <citation type="submission" date="2018-05" db="EMBL/GenBank/DDBJ databases">
        <title>Description of Sphingomonas pokkalii sp nov, isolated from the rhizosphere of saline tolerant pokkali rice and its draft genome analysis.</title>
        <authorList>
            <person name="Menon R."/>
            <person name="Kumari S."/>
            <person name="Rameshkumar N."/>
        </authorList>
    </citation>
    <scope>NUCLEOTIDE SEQUENCE [LARGE SCALE GENOMIC DNA]</scope>
    <source>
        <strain evidence="5 6">L3B27</strain>
    </source>
</reference>
<dbReference type="Proteomes" id="UP000245890">
    <property type="component" value="Unassembled WGS sequence"/>
</dbReference>
<keyword evidence="3" id="KW-0732">Signal</keyword>
<evidence type="ECO:0000256" key="2">
    <source>
        <dbReference type="SAM" id="MobiDB-lite"/>
    </source>
</evidence>
<evidence type="ECO:0000256" key="3">
    <source>
        <dbReference type="SAM" id="SignalP"/>
    </source>
</evidence>
<dbReference type="EC" id="3.1.3.2" evidence="1"/>
<comment type="similarity">
    <text evidence="1">Belongs to the class A bacterial acid phosphatase family.</text>
</comment>
<dbReference type="CDD" id="cd03397">
    <property type="entry name" value="PAP2_acid_phosphatase"/>
    <property type="match status" value="1"/>
</dbReference>
<dbReference type="SUPFAM" id="SSF48317">
    <property type="entry name" value="Acid phosphatase/Vanadium-dependent haloperoxidase"/>
    <property type="match status" value="1"/>
</dbReference>
<dbReference type="OrthoDB" id="9805301at2"/>
<evidence type="ECO:0000259" key="4">
    <source>
        <dbReference type="SMART" id="SM00014"/>
    </source>
</evidence>
<organism evidence="5 6">
    <name type="scientific">Sphingomonas pokkalii</name>
    <dbReference type="NCBI Taxonomy" id="2175090"/>
    <lineage>
        <taxon>Bacteria</taxon>
        <taxon>Pseudomonadati</taxon>
        <taxon>Pseudomonadota</taxon>
        <taxon>Alphaproteobacteria</taxon>
        <taxon>Sphingomonadales</taxon>
        <taxon>Sphingomonadaceae</taxon>
        <taxon>Sphingomonas</taxon>
    </lineage>
</organism>
<dbReference type="InterPro" id="IPR001011">
    <property type="entry name" value="Acid_Pase_classA_bac"/>
</dbReference>
<evidence type="ECO:0000313" key="6">
    <source>
        <dbReference type="Proteomes" id="UP000245890"/>
    </source>
</evidence>
<dbReference type="GO" id="GO:0003993">
    <property type="term" value="F:acid phosphatase activity"/>
    <property type="evidence" value="ECO:0007669"/>
    <property type="project" value="UniProtKB-EC"/>
</dbReference>
<feature type="chain" id="PRO_5015767640" description="Acid phosphatase" evidence="3">
    <location>
        <begin position="21"/>
        <end position="251"/>
    </location>
</feature>
<dbReference type="Pfam" id="PF01569">
    <property type="entry name" value="PAP2"/>
    <property type="match status" value="1"/>
</dbReference>
<feature type="signal peptide" evidence="3">
    <location>
        <begin position="1"/>
        <end position="20"/>
    </location>
</feature>
<comment type="catalytic activity">
    <reaction evidence="1">
        <text>a phosphate monoester + H2O = an alcohol + phosphate</text>
        <dbReference type="Rhea" id="RHEA:15017"/>
        <dbReference type="ChEBI" id="CHEBI:15377"/>
        <dbReference type="ChEBI" id="CHEBI:30879"/>
        <dbReference type="ChEBI" id="CHEBI:43474"/>
        <dbReference type="ChEBI" id="CHEBI:67140"/>
        <dbReference type="EC" id="3.1.3.2"/>
    </reaction>
</comment>
<dbReference type="PRINTS" id="PR00483">
    <property type="entry name" value="BACPHPHTASE"/>
</dbReference>
<feature type="domain" description="Phosphatidic acid phosphatase type 2/haloperoxidase" evidence="4">
    <location>
        <begin position="96"/>
        <end position="208"/>
    </location>
</feature>
<dbReference type="GO" id="GO:0030288">
    <property type="term" value="C:outer membrane-bounded periplasmic space"/>
    <property type="evidence" value="ECO:0007669"/>
    <property type="project" value="InterPro"/>
</dbReference>
<dbReference type="SMART" id="SM00014">
    <property type="entry name" value="acidPPc"/>
    <property type="match status" value="1"/>
</dbReference>
<keyword evidence="1" id="KW-0378">Hydrolase</keyword>
<keyword evidence="6" id="KW-1185">Reference proteome</keyword>
<dbReference type="PIRSF" id="PIRSF000897">
    <property type="entry name" value="Acid_Ptase_ClsA"/>
    <property type="match status" value="1"/>
</dbReference>
<feature type="compositionally biased region" description="Basic and acidic residues" evidence="2">
    <location>
        <begin position="240"/>
        <end position="251"/>
    </location>
</feature>
<comment type="caution">
    <text evidence="5">The sequence shown here is derived from an EMBL/GenBank/DDBJ whole genome shotgun (WGS) entry which is preliminary data.</text>
</comment>
<dbReference type="Gene3D" id="1.20.144.10">
    <property type="entry name" value="Phosphatidic acid phosphatase type 2/haloperoxidase"/>
    <property type="match status" value="1"/>
</dbReference>
<dbReference type="InterPro" id="IPR036938">
    <property type="entry name" value="PAP2/HPO_sf"/>
</dbReference>
<proteinExistence type="inferred from homology"/>
<sequence length="251" mass="26532">MIRAPLAAAALMLAAPAVQDQGPYLTPAQYPDGMAILPPPPAPDSPAAALDLQVFRDTRRLEGSPRWKIATEDVTNDPLRRNACALGLALDAGRAPALARLLDRAGTGPVVGRVKAAYQVPRPYLRVEGPICEPKTAHLAGNGDYPSGHTANGWLEALILAEVAPDRATALLARGRAFGESRAICGSHSKSAVEAGYLAGAAIFAVLHRAPAFQHDLAAARSEVDRLRSTAPRPDPAQCKAEDEVLKVRPW</sequence>
<dbReference type="InterPro" id="IPR000326">
    <property type="entry name" value="PAP2/HPO"/>
</dbReference>
<evidence type="ECO:0000256" key="1">
    <source>
        <dbReference type="PIRNR" id="PIRNR000897"/>
    </source>
</evidence>
<accession>A0A2U0SGT8</accession>